<keyword evidence="4" id="KW-1185">Reference proteome</keyword>
<evidence type="ECO:0000313" key="3">
    <source>
        <dbReference type="EMBL" id="QHI96102.1"/>
    </source>
</evidence>
<evidence type="ECO:0000256" key="2">
    <source>
        <dbReference type="SAM" id="SignalP"/>
    </source>
</evidence>
<gene>
    <name evidence="3" type="ORF">GT348_07505</name>
</gene>
<reference evidence="3 4" key="1">
    <citation type="submission" date="2020-01" db="EMBL/GenBank/DDBJ databases">
        <title>Genome sequencing of strain KACC 21507.</title>
        <authorList>
            <person name="Heo J."/>
            <person name="Kim S.-J."/>
            <person name="Kim J.-S."/>
            <person name="Hong S.-B."/>
            <person name="Kwon S.-W."/>
        </authorList>
    </citation>
    <scope>NUCLEOTIDE SEQUENCE [LARGE SCALE GENOMIC DNA]</scope>
    <source>
        <strain evidence="3 4">KACC 21507</strain>
    </source>
</reference>
<name>A0A6P1NKB8_9PROT</name>
<accession>A0A6P1NKB8</accession>
<organism evidence="3 4">
    <name type="scientific">Aristophania vespae</name>
    <dbReference type="NCBI Taxonomy" id="2697033"/>
    <lineage>
        <taxon>Bacteria</taxon>
        <taxon>Pseudomonadati</taxon>
        <taxon>Pseudomonadota</taxon>
        <taxon>Alphaproteobacteria</taxon>
        <taxon>Acetobacterales</taxon>
        <taxon>Acetobacteraceae</taxon>
        <taxon>Aristophania</taxon>
    </lineage>
</organism>
<dbReference type="AlphaFoldDB" id="A0A6P1NKB8"/>
<feature type="chain" id="PRO_5026702666" evidence="2">
    <location>
        <begin position="31"/>
        <end position="144"/>
    </location>
</feature>
<dbReference type="EMBL" id="CP047652">
    <property type="protein sequence ID" value="QHI96102.1"/>
    <property type="molecule type" value="Genomic_DNA"/>
</dbReference>
<dbReference type="KEGG" id="bomb:GT348_07505"/>
<evidence type="ECO:0000313" key="4">
    <source>
        <dbReference type="Proteomes" id="UP000463975"/>
    </source>
</evidence>
<dbReference type="RefSeq" id="WP_160619175.1">
    <property type="nucleotide sequence ID" value="NZ_CP047652.1"/>
</dbReference>
<keyword evidence="1" id="KW-0175">Coiled coil</keyword>
<feature type="coiled-coil region" evidence="1">
    <location>
        <begin position="66"/>
        <end position="93"/>
    </location>
</feature>
<keyword evidence="2" id="KW-0732">Signal</keyword>
<dbReference type="Proteomes" id="UP000463975">
    <property type="component" value="Chromosome"/>
</dbReference>
<feature type="signal peptide" evidence="2">
    <location>
        <begin position="1"/>
        <end position="30"/>
    </location>
</feature>
<protein>
    <submittedName>
        <fullName evidence="3">Uncharacterized protein</fullName>
    </submittedName>
</protein>
<sequence length="144" mass="15595">MLAIMTKRLIIFSLISLSFAASFTVGQAQAQNGLLGEESDAVQGGAEIHKILQVLRQKPESTSTACLQALSAMHKAQNELKQATEKKEKSDIALARDIFGSSLSDATIMCGADAHTLCRKQQFQNAHLTQYCPLLHPEPGDDVL</sequence>
<proteinExistence type="predicted"/>
<evidence type="ECO:0000256" key="1">
    <source>
        <dbReference type="SAM" id="Coils"/>
    </source>
</evidence>